<dbReference type="PANTHER" id="PTHR33799">
    <property type="entry name" value="PTS PERMEASE-RELATED-RELATED"/>
    <property type="match status" value="1"/>
</dbReference>
<dbReference type="SUPFAM" id="SSF53062">
    <property type="entry name" value="PTS system fructose IIA component-like"/>
    <property type="match status" value="1"/>
</dbReference>
<evidence type="ECO:0000256" key="2">
    <source>
        <dbReference type="ARBA" id="ARBA00022448"/>
    </source>
</evidence>
<dbReference type="PANTHER" id="PTHR33799:SF1">
    <property type="entry name" value="PTS SYSTEM MANNOSE-SPECIFIC EIIAB COMPONENT-RELATED"/>
    <property type="match status" value="1"/>
</dbReference>
<comment type="subcellular location">
    <subcellularLocation>
        <location evidence="1">Cytoplasm</location>
    </subcellularLocation>
</comment>
<evidence type="ECO:0000256" key="4">
    <source>
        <dbReference type="ARBA" id="ARBA00022597"/>
    </source>
</evidence>
<gene>
    <name evidence="9" type="ORF">IMF26_04685</name>
</gene>
<dbReference type="PROSITE" id="PS51096">
    <property type="entry name" value="PTS_EIIA_TYPE_4"/>
    <property type="match status" value="1"/>
</dbReference>
<dbReference type="InterPro" id="IPR004701">
    <property type="entry name" value="PTS_EIIA_man-typ"/>
</dbReference>
<dbReference type="InterPro" id="IPR051471">
    <property type="entry name" value="Bacterial_PTS_sugar_comp"/>
</dbReference>
<evidence type="ECO:0000256" key="3">
    <source>
        <dbReference type="ARBA" id="ARBA00022490"/>
    </source>
</evidence>
<keyword evidence="6" id="KW-0598">Phosphotransferase system</keyword>
<keyword evidence="5" id="KW-0808">Transferase</keyword>
<evidence type="ECO:0000313" key="9">
    <source>
        <dbReference type="EMBL" id="QUL99354.1"/>
    </source>
</evidence>
<keyword evidence="3" id="KW-0963">Cytoplasm</keyword>
<evidence type="ECO:0000256" key="6">
    <source>
        <dbReference type="ARBA" id="ARBA00022683"/>
    </source>
</evidence>
<dbReference type="KEGG" id="fcz:IMF26_04685"/>
<reference evidence="9" key="1">
    <citation type="submission" date="2020-10" db="EMBL/GenBank/DDBJ databases">
        <authorList>
            <person name="Kadnikov V."/>
            <person name="Beletsky A.V."/>
            <person name="Mardanov A.V."/>
            <person name="Karnachuk O.V."/>
            <person name="Ravin N.V."/>
        </authorList>
    </citation>
    <scope>NUCLEOTIDE SEQUENCE</scope>
    <source>
        <strain evidence="9">Bu02</strain>
    </source>
</reference>
<dbReference type="Gene3D" id="3.40.50.510">
    <property type="entry name" value="Phosphotransferase system, mannose-type IIA component"/>
    <property type="match status" value="1"/>
</dbReference>
<dbReference type="GO" id="GO:0009401">
    <property type="term" value="P:phosphoenolpyruvate-dependent sugar phosphotransferase system"/>
    <property type="evidence" value="ECO:0007669"/>
    <property type="project" value="UniProtKB-KW"/>
</dbReference>
<protein>
    <submittedName>
        <fullName evidence="9">PTS sugar transporter subunit IIA</fullName>
    </submittedName>
</protein>
<dbReference type="EMBL" id="CP062796">
    <property type="protein sequence ID" value="QUL99354.1"/>
    <property type="molecule type" value="Genomic_DNA"/>
</dbReference>
<dbReference type="InterPro" id="IPR036662">
    <property type="entry name" value="PTS_EIIA_man-typ_sf"/>
</dbReference>
<reference evidence="9" key="2">
    <citation type="journal article" date="2023" name="Biology">
        <title>Prokaryotic Life Associated with Coal-Fire Gas Vents Revealed by Metagenomics.</title>
        <authorList>
            <person name="Kadnikov V.V."/>
            <person name="Mardanov A.V."/>
            <person name="Beletsky A.V."/>
            <person name="Karnachuk O.V."/>
            <person name="Ravin N.V."/>
        </authorList>
    </citation>
    <scope>NUCLEOTIDE SEQUENCE</scope>
    <source>
        <strain evidence="9">Bu02</strain>
    </source>
</reference>
<evidence type="ECO:0000256" key="5">
    <source>
        <dbReference type="ARBA" id="ARBA00022679"/>
    </source>
</evidence>
<evidence type="ECO:0000256" key="1">
    <source>
        <dbReference type="ARBA" id="ARBA00004496"/>
    </source>
</evidence>
<keyword evidence="2" id="KW-0813">Transport</keyword>
<evidence type="ECO:0000256" key="7">
    <source>
        <dbReference type="ARBA" id="ARBA00022777"/>
    </source>
</evidence>
<dbReference type="GO" id="GO:0016301">
    <property type="term" value="F:kinase activity"/>
    <property type="evidence" value="ECO:0007669"/>
    <property type="project" value="UniProtKB-KW"/>
</dbReference>
<sequence>MQGVEINVVGLVIVSHGRLAESLLEAAFMILGEQRQVKAVGLQVGEGLSDMQQKIQEAIQCVDEGDGFIIFADLQGGTPGNAACLLAGLSGFHLVTGVNLAMLLEVFTARAGASAQELVDIAINAGRASIQDLGSEVKSRLQTSPTLGTP</sequence>
<dbReference type="InterPro" id="IPR033887">
    <property type="entry name" value="PTS_IIA_man"/>
</dbReference>
<dbReference type="Pfam" id="PF03610">
    <property type="entry name" value="EIIA-man"/>
    <property type="match status" value="1"/>
</dbReference>
<evidence type="ECO:0000259" key="8">
    <source>
        <dbReference type="PROSITE" id="PS51096"/>
    </source>
</evidence>
<dbReference type="AlphaFoldDB" id="A0AAT9LE70"/>
<proteinExistence type="predicted"/>
<name>A0AAT9LE70_9FIRM</name>
<accession>A0AAT9LE70</accession>
<dbReference type="CDD" id="cd00006">
    <property type="entry name" value="PTS_IIA_man"/>
    <property type="match status" value="1"/>
</dbReference>
<dbReference type="GO" id="GO:0005737">
    <property type="term" value="C:cytoplasm"/>
    <property type="evidence" value="ECO:0007669"/>
    <property type="project" value="UniProtKB-SubCell"/>
</dbReference>
<organism evidence="9">
    <name type="scientific">Candidatus Fermentithermobacillus carboniphilus</name>
    <dbReference type="NCBI Taxonomy" id="3085328"/>
    <lineage>
        <taxon>Bacteria</taxon>
        <taxon>Bacillati</taxon>
        <taxon>Bacillota</taxon>
        <taxon>Candidatus Fermentithermobacillia</taxon>
        <taxon>Candidatus Fermentithermobacillales</taxon>
        <taxon>Candidatus Fermentithermobacillaceae</taxon>
        <taxon>Candidatus Fermentithermobacillus</taxon>
    </lineage>
</organism>
<dbReference type="GO" id="GO:0016020">
    <property type="term" value="C:membrane"/>
    <property type="evidence" value="ECO:0007669"/>
    <property type="project" value="InterPro"/>
</dbReference>
<keyword evidence="7" id="KW-0418">Kinase</keyword>
<feature type="domain" description="PTS EIIA type-4" evidence="8">
    <location>
        <begin position="8"/>
        <end position="130"/>
    </location>
</feature>
<keyword evidence="4 9" id="KW-0762">Sugar transport</keyword>